<evidence type="ECO:0000313" key="5">
    <source>
        <dbReference type="Proteomes" id="UP000279841"/>
    </source>
</evidence>
<feature type="domain" description="Luciferase-like" evidence="3">
    <location>
        <begin position="7"/>
        <end position="301"/>
    </location>
</feature>
<dbReference type="SUPFAM" id="SSF51679">
    <property type="entry name" value="Bacterial luciferase-like"/>
    <property type="match status" value="1"/>
</dbReference>
<proteinExistence type="predicted"/>
<dbReference type="NCBIfam" id="TIGR03858">
    <property type="entry name" value="LLM_2I7G"/>
    <property type="match status" value="1"/>
</dbReference>
<name>A0A3P4ATR6_THETH</name>
<protein>
    <submittedName>
        <fullName evidence="4">Alkanal monooxygenase alpha chain</fullName>
    </submittedName>
</protein>
<dbReference type="GO" id="GO:0016705">
    <property type="term" value="F:oxidoreductase activity, acting on paired donors, with incorporation or reduction of molecular oxygen"/>
    <property type="evidence" value="ECO:0007669"/>
    <property type="project" value="InterPro"/>
</dbReference>
<evidence type="ECO:0000256" key="2">
    <source>
        <dbReference type="ARBA" id="ARBA00023033"/>
    </source>
</evidence>
<evidence type="ECO:0000313" key="4">
    <source>
        <dbReference type="EMBL" id="VCU53343.1"/>
    </source>
</evidence>
<dbReference type="Proteomes" id="UP000279841">
    <property type="component" value="Chromosome"/>
</dbReference>
<organism evidence="4 5">
    <name type="scientific">Thermus thermophilus</name>
    <dbReference type="NCBI Taxonomy" id="274"/>
    <lineage>
        <taxon>Bacteria</taxon>
        <taxon>Thermotogati</taxon>
        <taxon>Deinococcota</taxon>
        <taxon>Deinococci</taxon>
        <taxon>Thermales</taxon>
        <taxon>Thermaceae</taxon>
        <taxon>Thermus</taxon>
    </lineage>
</organism>
<dbReference type="GO" id="GO:0004497">
    <property type="term" value="F:monooxygenase activity"/>
    <property type="evidence" value="ECO:0007669"/>
    <property type="project" value="UniProtKB-KW"/>
</dbReference>
<keyword evidence="1" id="KW-0560">Oxidoreductase</keyword>
<dbReference type="InterPro" id="IPR036661">
    <property type="entry name" value="Luciferase-like_sf"/>
</dbReference>
<dbReference type="InterPro" id="IPR011251">
    <property type="entry name" value="Luciferase-like_dom"/>
</dbReference>
<dbReference type="AlphaFoldDB" id="A0A3P4ATR6"/>
<dbReference type="EMBL" id="LR027517">
    <property type="protein sequence ID" value="VCU53343.1"/>
    <property type="molecule type" value="Genomic_DNA"/>
</dbReference>
<evidence type="ECO:0000256" key="1">
    <source>
        <dbReference type="ARBA" id="ARBA00023002"/>
    </source>
</evidence>
<sequence length="363" mass="40233">MELGLYTFGERTLDPDLGRPPTAEERLKRLLEEAELAEAVGLGVYAVGEHHREEYVVSAPAVVLAAIAARTKRIRLSSAVVVLSSDDPIRVFQQFATLDLLSGGRAELMVGRGSFIESFPLFGYDLRDYEALFEEKLALLLKIREEEKVYWPGGRFTKPIPGLGVYPRPKQNPLPLWVAAGGSPESAVRAGRLGLPLVLGIIAGSPKRFLPFVELYRKTAQEHGHTPRLALAAHGFLAEDDSEAFRLALPAFLQVMNKIGRERGWRPLTPEYFAWSRTLEGADFIGDPERVAEKVLYWHELFRPERLLLQLTVGTLPHARVLKAIELLGTEVLPRVRRALVAQEASPGQGHGLQGSQLRLSTG</sequence>
<dbReference type="RefSeq" id="WP_124104758.1">
    <property type="nucleotide sequence ID" value="NZ_LR027517.1"/>
</dbReference>
<evidence type="ECO:0000259" key="3">
    <source>
        <dbReference type="Pfam" id="PF00296"/>
    </source>
</evidence>
<dbReference type="Pfam" id="PF00296">
    <property type="entry name" value="Bac_luciferase"/>
    <property type="match status" value="1"/>
</dbReference>
<dbReference type="InterPro" id="IPR022290">
    <property type="entry name" value="LLM_Atu2307-like"/>
</dbReference>
<dbReference type="InterPro" id="IPR050766">
    <property type="entry name" value="Bact_Lucif_Oxidored"/>
</dbReference>
<dbReference type="Gene3D" id="3.20.20.30">
    <property type="entry name" value="Luciferase-like domain"/>
    <property type="match status" value="1"/>
</dbReference>
<dbReference type="PANTHER" id="PTHR30137:SF8">
    <property type="entry name" value="BLR5498 PROTEIN"/>
    <property type="match status" value="1"/>
</dbReference>
<keyword evidence="2 4" id="KW-0503">Monooxygenase</keyword>
<gene>
    <name evidence="4" type="primary">luxA</name>
    <name evidence="4" type="ORF">TTHN1_01112</name>
</gene>
<accession>A0A3P4ATR6</accession>
<reference evidence="4 5" key="1">
    <citation type="submission" date="2018-10" db="EMBL/GenBank/DDBJ databases">
        <authorList>
            <person name="Peiro R."/>
            <person name="Begona"/>
            <person name="Cbmso G."/>
            <person name="Lopez M."/>
            <person name="Gonzalez S."/>
            <person name="Sacristan E."/>
            <person name="Castillo E."/>
        </authorList>
    </citation>
    <scope>NUCLEOTIDE SEQUENCE [LARGE SCALE GENOMIC DNA]</scope>
    <source>
        <strain evidence="4">TTHNAR1</strain>
    </source>
</reference>
<dbReference type="GO" id="GO:0005829">
    <property type="term" value="C:cytosol"/>
    <property type="evidence" value="ECO:0007669"/>
    <property type="project" value="TreeGrafter"/>
</dbReference>
<dbReference type="PANTHER" id="PTHR30137">
    <property type="entry name" value="LUCIFERASE-LIKE MONOOXYGENASE"/>
    <property type="match status" value="1"/>
</dbReference>